<organism evidence="3 4">
    <name type="scientific">Etheostoma spectabile</name>
    <name type="common">orangethroat darter</name>
    <dbReference type="NCBI Taxonomy" id="54343"/>
    <lineage>
        <taxon>Eukaryota</taxon>
        <taxon>Metazoa</taxon>
        <taxon>Chordata</taxon>
        <taxon>Craniata</taxon>
        <taxon>Vertebrata</taxon>
        <taxon>Euteleostomi</taxon>
        <taxon>Actinopterygii</taxon>
        <taxon>Neopterygii</taxon>
        <taxon>Teleostei</taxon>
        <taxon>Neoteleostei</taxon>
        <taxon>Acanthomorphata</taxon>
        <taxon>Eupercaria</taxon>
        <taxon>Perciformes</taxon>
        <taxon>Percoidei</taxon>
        <taxon>Percidae</taxon>
        <taxon>Etheostomatinae</taxon>
        <taxon>Etheostoma</taxon>
    </lineage>
</organism>
<dbReference type="PANTHER" id="PTHR14429:SF20">
    <property type="entry name" value="FIBROSIN-1-LIKE PROTEIN"/>
    <property type="match status" value="1"/>
</dbReference>
<proteinExistence type="predicted"/>
<evidence type="ECO:0000256" key="1">
    <source>
        <dbReference type="ARBA" id="ARBA00022553"/>
    </source>
</evidence>
<dbReference type="AlphaFoldDB" id="A0A5J5DIC3"/>
<evidence type="ECO:0000313" key="3">
    <source>
        <dbReference type="EMBL" id="KAA8592978.1"/>
    </source>
</evidence>
<gene>
    <name evidence="3" type="ORF">FQN60_018433</name>
</gene>
<keyword evidence="4" id="KW-1185">Reference proteome</keyword>
<dbReference type="PANTHER" id="PTHR14429">
    <property type="entry name" value="FIBROSIN FAMILY MEMBER"/>
    <property type="match status" value="1"/>
</dbReference>
<feature type="compositionally biased region" description="Basic residues" evidence="2">
    <location>
        <begin position="1"/>
        <end position="20"/>
    </location>
</feature>
<dbReference type="Proteomes" id="UP000327493">
    <property type="component" value="Chromosome 5"/>
</dbReference>
<feature type="region of interest" description="Disordered" evidence="2">
    <location>
        <begin position="1"/>
        <end position="82"/>
    </location>
</feature>
<feature type="compositionally biased region" description="Basic and acidic residues" evidence="2">
    <location>
        <begin position="21"/>
        <end position="31"/>
    </location>
</feature>
<reference evidence="3 4" key="1">
    <citation type="submission" date="2019-08" db="EMBL/GenBank/DDBJ databases">
        <title>A chromosome-level genome assembly, high-density linkage maps, and genome scans reveal the genomic architecture of hybrid incompatibilities underlying speciation via character displacement in darters (Percidae: Etheostominae).</title>
        <authorList>
            <person name="Moran R.L."/>
            <person name="Catchen J.M."/>
            <person name="Fuller R.C."/>
        </authorList>
    </citation>
    <scope>NUCLEOTIDE SEQUENCE [LARGE SCALE GENOMIC DNA]</scope>
    <source>
        <strain evidence="3">EspeVRDwgs_2016</strain>
        <tissue evidence="3">Muscle</tissue>
    </source>
</reference>
<evidence type="ECO:0000313" key="4">
    <source>
        <dbReference type="Proteomes" id="UP000327493"/>
    </source>
</evidence>
<keyword evidence="1" id="KW-0597">Phosphoprotein</keyword>
<name>A0A5J5DIC3_9PERO</name>
<sequence>MDGKLKQGRRCRSKRERVRRLREAGSRDARSPDPNSSCSDREGHSPGMDAASRHGKKASHPAAAPRAPRPPRLKRRESSSQEEDIIDGFAIASFISLDRLEPCPSLTDSKRESSESLACFSPRITLIPFQRFVCMRLQVLIKQFPHWIIIFPLPACQEAEREMEDMWEMESSADSTERPRKMVAIVAAVAFPRSEALAGVSGAILKAELIWLWISFQTHAGNSTASCCSQGPGEFCCAVTEQLREGNGGPGVGAPEKRVRGRSDDHAVQEPLWWFPEPGEHIAQALLLLAAALLMSPPEDNHLATVCGQLRSHIKSSVNSESQRAMPCLELCRNNEMGRAAAGYTAACRPTPAQLLQLSLTEITMTS</sequence>
<dbReference type="EMBL" id="VOFY01000005">
    <property type="protein sequence ID" value="KAA8592978.1"/>
    <property type="molecule type" value="Genomic_DNA"/>
</dbReference>
<protein>
    <submittedName>
        <fullName evidence="3">Uncharacterized protein</fullName>
    </submittedName>
</protein>
<dbReference type="InterPro" id="IPR023246">
    <property type="entry name" value="AUTS2"/>
</dbReference>
<comment type="caution">
    <text evidence="3">The sequence shown here is derived from an EMBL/GenBank/DDBJ whole genome shotgun (WGS) entry which is preliminary data.</text>
</comment>
<accession>A0A5J5DIC3</accession>
<evidence type="ECO:0000256" key="2">
    <source>
        <dbReference type="SAM" id="MobiDB-lite"/>
    </source>
</evidence>